<keyword evidence="5" id="KW-1185">Reference proteome</keyword>
<feature type="region of interest" description="Disordered" evidence="3">
    <location>
        <begin position="47"/>
        <end position="66"/>
    </location>
</feature>
<feature type="region of interest" description="Disordered" evidence="3">
    <location>
        <begin position="144"/>
        <end position="164"/>
    </location>
</feature>
<reference evidence="5" key="1">
    <citation type="submission" date="2016-09" db="EMBL/GenBank/DDBJ databases">
        <title>Streptomyces puniciscabiei strain:TW1S1 Genome sequencing and assembly.</title>
        <authorList>
            <person name="Kim M.-K."/>
            <person name="Kim S.B."/>
        </authorList>
    </citation>
    <scope>NUCLEOTIDE SEQUENCE [LARGE SCALE GENOMIC DNA]</scope>
    <source>
        <strain evidence="5">TW1S1</strain>
    </source>
</reference>
<dbReference type="GO" id="GO:0005507">
    <property type="term" value="F:copper ion binding"/>
    <property type="evidence" value="ECO:0007669"/>
    <property type="project" value="InterPro"/>
</dbReference>
<sequence length="164" mass="17230">MVPDVGGAPQDGQRGTPVAGARPEDDTRRDVTRRLLASAVGVALAPAAAACSRPPSDPDDGRQTAAFDETYHGRHIRGVEVRSGRRAAEGQWQVTIDGRTLHLMRRADGSWLSMIDHYRSYDTPLAAARGAVDELGPDAQLRDLAPGPMGGAPMHGGGGHGVHA</sequence>
<name>A0A1D7YFA1_9ACTN</name>
<evidence type="ECO:0000256" key="1">
    <source>
        <dbReference type="ARBA" id="ARBA00022729"/>
    </source>
</evidence>
<organism evidence="4 5">
    <name type="scientific">Streptomyces fodineus</name>
    <dbReference type="NCBI Taxonomy" id="1904616"/>
    <lineage>
        <taxon>Bacteria</taxon>
        <taxon>Bacillati</taxon>
        <taxon>Actinomycetota</taxon>
        <taxon>Actinomycetes</taxon>
        <taxon>Kitasatosporales</taxon>
        <taxon>Streptomycetaceae</taxon>
        <taxon>Streptomyces</taxon>
    </lineage>
</organism>
<keyword evidence="1" id="KW-0732">Signal</keyword>
<evidence type="ECO:0000256" key="2">
    <source>
        <dbReference type="ARBA" id="ARBA00023008"/>
    </source>
</evidence>
<dbReference type="InterPro" id="IPR023199">
    <property type="entry name" value="GriE/MELC1_sf"/>
</dbReference>
<evidence type="ECO:0000313" key="5">
    <source>
        <dbReference type="Proteomes" id="UP000094960"/>
    </source>
</evidence>
<dbReference type="RefSeq" id="WP_069780767.1">
    <property type="nucleotide sequence ID" value="NZ_CP017248.1"/>
</dbReference>
<accession>A0A1D7YFA1</accession>
<evidence type="ECO:0000313" key="4">
    <source>
        <dbReference type="EMBL" id="AOR34212.1"/>
    </source>
</evidence>
<feature type="compositionally biased region" description="Gly residues" evidence="3">
    <location>
        <begin position="148"/>
        <end position="164"/>
    </location>
</feature>
<dbReference type="EMBL" id="CP017248">
    <property type="protein sequence ID" value="AOR34212.1"/>
    <property type="molecule type" value="Genomic_DNA"/>
</dbReference>
<keyword evidence="2" id="KW-0186">Copper</keyword>
<evidence type="ECO:0008006" key="6">
    <source>
        <dbReference type="Google" id="ProtNLM"/>
    </source>
</evidence>
<dbReference type="Proteomes" id="UP000094960">
    <property type="component" value="Chromosome"/>
</dbReference>
<dbReference type="AlphaFoldDB" id="A0A1D7YFA1"/>
<dbReference type="Gene3D" id="3.30.1880.10">
    <property type="entry name" value="protein ne1242 domain like"/>
    <property type="match status" value="1"/>
</dbReference>
<dbReference type="KEGG" id="spun:BFF78_26980"/>
<proteinExistence type="predicted"/>
<evidence type="ECO:0000256" key="3">
    <source>
        <dbReference type="SAM" id="MobiDB-lite"/>
    </source>
</evidence>
<feature type="compositionally biased region" description="Basic and acidic residues" evidence="3">
    <location>
        <begin position="22"/>
        <end position="31"/>
    </location>
</feature>
<gene>
    <name evidence="4" type="ORF">BFF78_26980</name>
</gene>
<dbReference type="GO" id="GO:0042438">
    <property type="term" value="P:melanin biosynthetic process"/>
    <property type="evidence" value="ECO:0007669"/>
    <property type="project" value="InterPro"/>
</dbReference>
<protein>
    <recommendedName>
        <fullName evidence="6">Tyrosinase</fullName>
    </recommendedName>
</protein>
<feature type="region of interest" description="Disordered" evidence="3">
    <location>
        <begin position="1"/>
        <end position="31"/>
    </location>
</feature>
<dbReference type="Pfam" id="PF06236">
    <property type="entry name" value="MelC1"/>
    <property type="match status" value="1"/>
</dbReference>
<dbReference type="InterPro" id="IPR010928">
    <property type="entry name" value="MelC1"/>
</dbReference>